<evidence type="ECO:0000313" key="1">
    <source>
        <dbReference type="EMBL" id="MBW0533393.1"/>
    </source>
</evidence>
<name>A0A9Q3I9R6_9BASI</name>
<dbReference type="EMBL" id="AVOT02038502">
    <property type="protein sequence ID" value="MBW0533393.1"/>
    <property type="molecule type" value="Genomic_DNA"/>
</dbReference>
<sequence length="85" mass="9627">MAAIRRPFRDPNHLALQELGWNSSRIIARAILRGSPSLNQLSMEQVLQYSLDNSIGSYRQQSINLYVLGPIGPIPIPLWDFNHTV</sequence>
<keyword evidence="2" id="KW-1185">Reference proteome</keyword>
<proteinExistence type="predicted"/>
<comment type="caution">
    <text evidence="1">The sequence shown here is derived from an EMBL/GenBank/DDBJ whole genome shotgun (WGS) entry which is preliminary data.</text>
</comment>
<gene>
    <name evidence="1" type="ORF">O181_073108</name>
</gene>
<protein>
    <submittedName>
        <fullName evidence="1">Uncharacterized protein</fullName>
    </submittedName>
</protein>
<dbReference type="Proteomes" id="UP000765509">
    <property type="component" value="Unassembled WGS sequence"/>
</dbReference>
<evidence type="ECO:0000313" key="2">
    <source>
        <dbReference type="Proteomes" id="UP000765509"/>
    </source>
</evidence>
<reference evidence="1" key="1">
    <citation type="submission" date="2021-03" db="EMBL/GenBank/DDBJ databases">
        <title>Draft genome sequence of rust myrtle Austropuccinia psidii MF-1, a brazilian biotype.</title>
        <authorList>
            <person name="Quecine M.C."/>
            <person name="Pachon D.M.R."/>
            <person name="Bonatelli M.L."/>
            <person name="Correr F.H."/>
            <person name="Franceschini L.M."/>
            <person name="Leite T.F."/>
            <person name="Margarido G.R.A."/>
            <person name="Almeida C.A."/>
            <person name="Ferrarezi J.A."/>
            <person name="Labate C.A."/>
        </authorList>
    </citation>
    <scope>NUCLEOTIDE SEQUENCE</scope>
    <source>
        <strain evidence="1">MF-1</strain>
    </source>
</reference>
<dbReference type="AlphaFoldDB" id="A0A9Q3I9R6"/>
<accession>A0A9Q3I9R6</accession>
<organism evidence="1 2">
    <name type="scientific">Austropuccinia psidii MF-1</name>
    <dbReference type="NCBI Taxonomy" id="1389203"/>
    <lineage>
        <taxon>Eukaryota</taxon>
        <taxon>Fungi</taxon>
        <taxon>Dikarya</taxon>
        <taxon>Basidiomycota</taxon>
        <taxon>Pucciniomycotina</taxon>
        <taxon>Pucciniomycetes</taxon>
        <taxon>Pucciniales</taxon>
        <taxon>Sphaerophragmiaceae</taxon>
        <taxon>Austropuccinia</taxon>
    </lineage>
</organism>